<comment type="caution">
    <text evidence="1">The sequence shown here is derived from an EMBL/GenBank/DDBJ whole genome shotgun (WGS) entry which is preliminary data.</text>
</comment>
<accession>A0ACC1AN25</accession>
<sequence>MTMFILWILHLMRSLRILEMWQRSVARFGKRCTDPVYHRLDNFLNDPILNNFEWFGWEYKLKKMERKVKKMERFVAIVMQLSQELEVLAELEQTLRRMQANTELDRVKLLEFQQKVMWQRQEVRNLREMSPWVRTYDYTVRLLVRSLFTLLERIKHVFGINQMASMEGSNDCEQRNTNFLSRSQSFSAPLQSLVYPSENNLCGFSSAPPGKLVLKSILTTHKNKPNNKLGQFIHESDTVLEKLPHSKSKRLGHVASFKGCMMGGADSPIVESCKPKGGSMRFTNVSMKNNEKMRNKNKGSLSCNSKIFYKLSLLNSKYGLLNAPPSTLGDAALALHYANVVILIDKLASSPHMIGLDTRDDLYNMLPTTIKSALRARLKAYSKTSPSSVYDASLAAQWNSALDQILEWLSPLAHNMTRWQSERSFEKENVVSRSNVLLVQTFYFANRAKTEAAITELLVGLNYVCRIGRELNGKALPEFAQNRVYDDCLPK</sequence>
<reference evidence="2" key="1">
    <citation type="journal article" date="2023" name="G3 (Bethesda)">
        <title>Genome assembly and association tests identify interacting loci associated with vigor, precocity, and sex in interspecific pistachio rootstocks.</title>
        <authorList>
            <person name="Palmer W."/>
            <person name="Jacygrad E."/>
            <person name="Sagayaradj S."/>
            <person name="Cavanaugh K."/>
            <person name="Han R."/>
            <person name="Bertier L."/>
            <person name="Beede B."/>
            <person name="Kafkas S."/>
            <person name="Golino D."/>
            <person name="Preece J."/>
            <person name="Michelmore R."/>
        </authorList>
    </citation>
    <scope>NUCLEOTIDE SEQUENCE [LARGE SCALE GENOMIC DNA]</scope>
</reference>
<keyword evidence="2" id="KW-1185">Reference proteome</keyword>
<gene>
    <name evidence="1" type="ORF">Patl1_32347</name>
</gene>
<dbReference type="EMBL" id="CM047905">
    <property type="protein sequence ID" value="KAJ0088077.1"/>
    <property type="molecule type" value="Genomic_DNA"/>
</dbReference>
<name>A0ACC1AN25_9ROSI</name>
<evidence type="ECO:0000313" key="2">
    <source>
        <dbReference type="Proteomes" id="UP001164250"/>
    </source>
</evidence>
<protein>
    <submittedName>
        <fullName evidence="1">Uncharacterized protein</fullName>
    </submittedName>
</protein>
<dbReference type="Proteomes" id="UP001164250">
    <property type="component" value="Chromosome 9"/>
</dbReference>
<organism evidence="1 2">
    <name type="scientific">Pistacia atlantica</name>
    <dbReference type="NCBI Taxonomy" id="434234"/>
    <lineage>
        <taxon>Eukaryota</taxon>
        <taxon>Viridiplantae</taxon>
        <taxon>Streptophyta</taxon>
        <taxon>Embryophyta</taxon>
        <taxon>Tracheophyta</taxon>
        <taxon>Spermatophyta</taxon>
        <taxon>Magnoliopsida</taxon>
        <taxon>eudicotyledons</taxon>
        <taxon>Gunneridae</taxon>
        <taxon>Pentapetalae</taxon>
        <taxon>rosids</taxon>
        <taxon>malvids</taxon>
        <taxon>Sapindales</taxon>
        <taxon>Anacardiaceae</taxon>
        <taxon>Pistacia</taxon>
    </lineage>
</organism>
<proteinExistence type="predicted"/>
<evidence type="ECO:0000313" key="1">
    <source>
        <dbReference type="EMBL" id="KAJ0088077.1"/>
    </source>
</evidence>